<dbReference type="EMBL" id="HBUF01349232">
    <property type="protein sequence ID" value="CAG6712328.1"/>
    <property type="molecule type" value="Transcribed_RNA"/>
</dbReference>
<evidence type="ECO:0000313" key="2">
    <source>
        <dbReference type="EMBL" id="CAG6712324.1"/>
    </source>
</evidence>
<evidence type="ECO:0000259" key="1">
    <source>
        <dbReference type="Pfam" id="PF21738"/>
    </source>
</evidence>
<accession>A0A8D8XYW3</accession>
<dbReference type="Pfam" id="PF21738">
    <property type="entry name" value="DJR-like_dom"/>
    <property type="match status" value="1"/>
</dbReference>
<feature type="domain" description="Double jelly roll-like" evidence="1">
    <location>
        <begin position="72"/>
        <end position="384"/>
    </location>
</feature>
<dbReference type="EMBL" id="HBUF01223177">
    <property type="protein sequence ID" value="CAG6670368.1"/>
    <property type="molecule type" value="Transcribed_RNA"/>
</dbReference>
<dbReference type="PANTHER" id="PTHR36159:SF1">
    <property type="entry name" value="RETROVIRUS-RELATED POL POLYPROTEIN FROM TRANSPOSON 412-LIKE PROTEIN"/>
    <property type="match status" value="1"/>
</dbReference>
<protein>
    <recommendedName>
        <fullName evidence="1">Double jelly roll-like domain-containing protein</fullName>
    </recommendedName>
</protein>
<dbReference type="AlphaFoldDB" id="A0A8D8XYW3"/>
<name>A0A8D8XYW3_9HEMI</name>
<dbReference type="PANTHER" id="PTHR36159">
    <property type="entry name" value="PROTEIN CBG23766"/>
    <property type="match status" value="1"/>
</dbReference>
<dbReference type="EMBL" id="HBUF01349231">
    <property type="protein sequence ID" value="CAG6712324.1"/>
    <property type="molecule type" value="Transcribed_RNA"/>
</dbReference>
<organism evidence="2">
    <name type="scientific">Cacopsylla melanoneura</name>
    <dbReference type="NCBI Taxonomy" id="428564"/>
    <lineage>
        <taxon>Eukaryota</taxon>
        <taxon>Metazoa</taxon>
        <taxon>Ecdysozoa</taxon>
        <taxon>Arthropoda</taxon>
        <taxon>Hexapoda</taxon>
        <taxon>Insecta</taxon>
        <taxon>Pterygota</taxon>
        <taxon>Neoptera</taxon>
        <taxon>Paraneoptera</taxon>
        <taxon>Hemiptera</taxon>
        <taxon>Sternorrhyncha</taxon>
        <taxon>Psylloidea</taxon>
        <taxon>Psyllidae</taxon>
        <taxon>Psyllinae</taxon>
        <taxon>Cacopsylla</taxon>
    </lineage>
</organism>
<dbReference type="InterPro" id="IPR049512">
    <property type="entry name" value="DJR-like_dom"/>
</dbReference>
<proteinExistence type="predicted"/>
<reference evidence="2" key="1">
    <citation type="submission" date="2021-05" db="EMBL/GenBank/DDBJ databases">
        <authorList>
            <person name="Alioto T."/>
            <person name="Alioto T."/>
            <person name="Gomez Garrido J."/>
        </authorList>
    </citation>
    <scope>NUCLEOTIDE SEQUENCE</scope>
</reference>
<sequence>MEVFKKFDDSIIRAQQKIYYPTSEQNFNSVNKSTVFKIDGVDSFLNVKQARFDIRGKVVKSDGTAYAAGIAVKLVDNFVAYLFSRIEVRKHGKLLDESENVGRLSTIIGAVMNDHSKENSGFISKFSGGGNFHVIGFLGDLGLGFFTDVKVPVYKGGFDITFIRANDNDAVYRYKADPTTEVPGEAKVTIQEFIIRIPSIDYEDFNKIKLVNELTHLSQNNKYRFLFKSYQCIEERNLTGKTFTKDITNNYRFIKNPLFAFIAFQTGRLDSQIAEPQFFDHCSVKNIWLELNSRRYPEELEDFDFSTQKTALAYEMYTDFKRIFNNNDASQMMLSPTTFKTCAIYCIDLTRQPQNISENKHNIILHVNFGVDVPANTVCYIVMVSSSDFSYDILRNNITENL</sequence>